<organism evidence="1 2">
    <name type="scientific">Photobacterium marinum</name>
    <dbReference type="NCBI Taxonomy" id="1056511"/>
    <lineage>
        <taxon>Bacteria</taxon>
        <taxon>Pseudomonadati</taxon>
        <taxon>Pseudomonadota</taxon>
        <taxon>Gammaproteobacteria</taxon>
        <taxon>Vibrionales</taxon>
        <taxon>Vibrionaceae</taxon>
        <taxon>Photobacterium</taxon>
    </lineage>
</organism>
<dbReference type="EMBL" id="AMZO01000020">
    <property type="protein sequence ID" value="ELR65229.1"/>
    <property type="molecule type" value="Genomic_DNA"/>
</dbReference>
<protein>
    <submittedName>
        <fullName evidence="1">Uncharacterized protein</fullName>
    </submittedName>
</protein>
<evidence type="ECO:0000313" key="2">
    <source>
        <dbReference type="Proteomes" id="UP000011134"/>
    </source>
</evidence>
<gene>
    <name evidence="1" type="ORF">C942_01801</name>
</gene>
<dbReference type="AlphaFoldDB" id="L8JCJ5"/>
<accession>L8JCJ5</accession>
<name>L8JCJ5_9GAMM</name>
<reference evidence="1 2" key="1">
    <citation type="submission" date="2012-12" db="EMBL/GenBank/DDBJ databases">
        <title>Genome Assembly of Photobacterium sp. AK15.</title>
        <authorList>
            <person name="Khatri I."/>
            <person name="Vaidya B."/>
            <person name="Srinivas T.N.R."/>
            <person name="Subramanian S."/>
            <person name="Pinnaka A."/>
        </authorList>
    </citation>
    <scope>NUCLEOTIDE SEQUENCE [LARGE SCALE GENOMIC DNA]</scope>
    <source>
        <strain evidence="1 2">AK15</strain>
    </source>
</reference>
<comment type="caution">
    <text evidence="1">The sequence shown here is derived from an EMBL/GenBank/DDBJ whole genome shotgun (WGS) entry which is preliminary data.</text>
</comment>
<proteinExistence type="predicted"/>
<sequence>MNEGDIDLIPVQHRKNHVNVTSFPTVFTASRGDALMTGQQLNSVLHSRTT</sequence>
<evidence type="ECO:0000313" key="1">
    <source>
        <dbReference type="EMBL" id="ELR65229.1"/>
    </source>
</evidence>
<dbReference type="PATRIC" id="fig|1056511.3.peg.2877"/>
<keyword evidence="2" id="KW-1185">Reference proteome</keyword>
<dbReference type="Proteomes" id="UP000011134">
    <property type="component" value="Unassembled WGS sequence"/>
</dbReference>